<accession>A0A382RF87</accession>
<dbReference type="GO" id="GO:0043335">
    <property type="term" value="P:protein unfolding"/>
    <property type="evidence" value="ECO:0007669"/>
    <property type="project" value="TreeGrafter"/>
</dbReference>
<protein>
    <recommendedName>
        <fullName evidence="1">Trigger factor ribosome-binding bacterial domain-containing protein</fullName>
    </recommendedName>
</protein>
<evidence type="ECO:0000259" key="1">
    <source>
        <dbReference type="Pfam" id="PF05697"/>
    </source>
</evidence>
<dbReference type="InterPro" id="IPR036611">
    <property type="entry name" value="Trigger_fac_ribosome-bd_sf"/>
</dbReference>
<dbReference type="GO" id="GO:0003755">
    <property type="term" value="F:peptidyl-prolyl cis-trans isomerase activity"/>
    <property type="evidence" value="ECO:0007669"/>
    <property type="project" value="TreeGrafter"/>
</dbReference>
<proteinExistence type="predicted"/>
<dbReference type="AlphaFoldDB" id="A0A382RF87"/>
<dbReference type="SUPFAM" id="SSF102735">
    <property type="entry name" value="Trigger factor ribosome-binding domain"/>
    <property type="match status" value="1"/>
</dbReference>
<name>A0A382RF87_9ZZZZ</name>
<dbReference type="GO" id="GO:0043022">
    <property type="term" value="F:ribosome binding"/>
    <property type="evidence" value="ECO:0007669"/>
    <property type="project" value="TreeGrafter"/>
</dbReference>
<dbReference type="InterPro" id="IPR005215">
    <property type="entry name" value="Trig_fac"/>
</dbReference>
<dbReference type="GO" id="GO:0051083">
    <property type="term" value="P:'de novo' cotranslational protein folding"/>
    <property type="evidence" value="ECO:0007669"/>
    <property type="project" value="TreeGrafter"/>
</dbReference>
<feature type="non-terminal residue" evidence="2">
    <location>
        <position position="1"/>
    </location>
</feature>
<dbReference type="PANTHER" id="PTHR30560">
    <property type="entry name" value="TRIGGER FACTOR CHAPERONE AND PEPTIDYL-PROLYL CIS/TRANS ISOMERASE"/>
    <property type="match status" value="1"/>
</dbReference>
<dbReference type="InterPro" id="IPR008881">
    <property type="entry name" value="Trigger_fac_ribosome-bd_bac"/>
</dbReference>
<dbReference type="Pfam" id="PF05697">
    <property type="entry name" value="Trigger_N"/>
    <property type="match status" value="1"/>
</dbReference>
<dbReference type="GO" id="GO:0015031">
    <property type="term" value="P:protein transport"/>
    <property type="evidence" value="ECO:0007669"/>
    <property type="project" value="InterPro"/>
</dbReference>
<feature type="non-terminal residue" evidence="2">
    <location>
        <position position="121"/>
    </location>
</feature>
<reference evidence="2" key="1">
    <citation type="submission" date="2018-05" db="EMBL/GenBank/DDBJ databases">
        <authorList>
            <person name="Lanie J.A."/>
            <person name="Ng W.-L."/>
            <person name="Kazmierczak K.M."/>
            <person name="Andrzejewski T.M."/>
            <person name="Davidsen T.M."/>
            <person name="Wayne K.J."/>
            <person name="Tettelin H."/>
            <person name="Glass J.I."/>
            <person name="Rusch D."/>
            <person name="Podicherti R."/>
            <person name="Tsui H.-C.T."/>
            <person name="Winkler M.E."/>
        </authorList>
    </citation>
    <scope>NUCLEOTIDE SEQUENCE</scope>
</reference>
<dbReference type="EMBL" id="UINC01121288">
    <property type="protein sequence ID" value="SVC96343.1"/>
    <property type="molecule type" value="Genomic_DNA"/>
</dbReference>
<organism evidence="2">
    <name type="scientific">marine metagenome</name>
    <dbReference type="NCBI Taxonomy" id="408172"/>
    <lineage>
        <taxon>unclassified sequences</taxon>
        <taxon>metagenomes</taxon>
        <taxon>ecological metagenomes</taxon>
    </lineage>
</organism>
<dbReference type="PANTHER" id="PTHR30560:SF3">
    <property type="entry name" value="TRIGGER FACTOR-LIKE PROTEIN TIG, CHLOROPLASTIC"/>
    <property type="match status" value="1"/>
</dbReference>
<feature type="domain" description="Trigger factor ribosome-binding bacterial" evidence="1">
    <location>
        <begin position="1"/>
        <end position="120"/>
    </location>
</feature>
<sequence>MKFKQSKEKNRQVNLDVDLDDKDLEPYYKIGYKKLVKKITIPGFRKGKAPYHIIESQYGKETIISEALDNILSDKTSEAIKESSLESYMPPKIELKNFNPIKFTIILPLQPQIVLGEINKI</sequence>
<gene>
    <name evidence="2" type="ORF">METZ01_LOCUS349197</name>
</gene>
<dbReference type="Gene3D" id="3.30.70.1050">
    <property type="entry name" value="Trigger factor ribosome-binding domain"/>
    <property type="match status" value="1"/>
</dbReference>
<evidence type="ECO:0000313" key="2">
    <source>
        <dbReference type="EMBL" id="SVC96343.1"/>
    </source>
</evidence>
<dbReference type="GO" id="GO:0044183">
    <property type="term" value="F:protein folding chaperone"/>
    <property type="evidence" value="ECO:0007669"/>
    <property type="project" value="TreeGrafter"/>
</dbReference>